<evidence type="ECO:0000313" key="1">
    <source>
        <dbReference type="EMBL" id="VDP01512.1"/>
    </source>
</evidence>
<proteinExistence type="predicted"/>
<gene>
    <name evidence="1" type="ORF">HPBE_LOCUS15008</name>
</gene>
<organism evidence="1">
    <name type="scientific">Heligmosomoides polygyrus</name>
    <name type="common">Parasitic roundworm</name>
    <dbReference type="NCBI Taxonomy" id="6339"/>
    <lineage>
        <taxon>Eukaryota</taxon>
        <taxon>Metazoa</taxon>
        <taxon>Ecdysozoa</taxon>
        <taxon>Nematoda</taxon>
        <taxon>Chromadorea</taxon>
        <taxon>Rhabditida</taxon>
        <taxon>Rhabditina</taxon>
        <taxon>Rhabditomorpha</taxon>
        <taxon>Strongyloidea</taxon>
        <taxon>Heligmosomidae</taxon>
        <taxon>Heligmosomoides</taxon>
    </lineage>
</organism>
<dbReference type="AlphaFoldDB" id="A0A3P7ZM67"/>
<reference evidence="1 2" key="1">
    <citation type="submission" date="2018-11" db="EMBL/GenBank/DDBJ databases">
        <authorList>
            <consortium name="Pathogen Informatics"/>
        </authorList>
    </citation>
    <scope>NUCLEOTIDE SEQUENCE [LARGE SCALE GENOMIC DNA]</scope>
</reference>
<dbReference type="OrthoDB" id="5869757at2759"/>
<dbReference type="InterPro" id="IPR016197">
    <property type="entry name" value="Chromo-like_dom_sf"/>
</dbReference>
<reference evidence="3" key="2">
    <citation type="submission" date="2019-09" db="UniProtKB">
        <authorList>
            <consortium name="WormBaseParasite"/>
        </authorList>
    </citation>
    <scope>IDENTIFICATION</scope>
</reference>
<dbReference type="Proteomes" id="UP000050761">
    <property type="component" value="Unassembled WGS sequence"/>
</dbReference>
<dbReference type="Gene3D" id="2.40.50.40">
    <property type="match status" value="1"/>
</dbReference>
<evidence type="ECO:0000313" key="2">
    <source>
        <dbReference type="Proteomes" id="UP000050761"/>
    </source>
</evidence>
<evidence type="ECO:0000313" key="3">
    <source>
        <dbReference type="WBParaSite" id="HPBE_0001500501-mRNA-1"/>
    </source>
</evidence>
<protein>
    <submittedName>
        <fullName evidence="3">Chromo domain-containing protein</fullName>
    </submittedName>
</protein>
<dbReference type="EMBL" id="UZAH01028650">
    <property type="protein sequence ID" value="VDP01512.1"/>
    <property type="molecule type" value="Genomic_DNA"/>
</dbReference>
<dbReference type="WBParaSite" id="HPBE_0001500501-mRNA-1">
    <property type="protein sequence ID" value="HPBE_0001500501-mRNA-1"/>
    <property type="gene ID" value="HPBE_0001500501"/>
</dbReference>
<dbReference type="SUPFAM" id="SSF54160">
    <property type="entry name" value="Chromo domain-like"/>
    <property type="match status" value="1"/>
</dbReference>
<accession>A0A3P7ZM67</accession>
<keyword evidence="2" id="KW-1185">Reference proteome</keyword>
<sequence length="288" mass="32911">MEASAMRLDIICQQLLSLIGRNQSTGISYKSHQRKEFELSKYFALLKCPVVEIMVINLELLLVSREARQPKPEDGGDIANVGRMKRATALKASEIISRMMKKRTKKERRLSEEYEVDEILSHTEKNGKIIYNISWVGYPGYISEMTEEDLVCGVAEKEPAGAVIRTLLFDFGGRPIQLLQNVYARQVKACCDRLKRFRSKLNVKKAEYNENQSSSIKLQSNVPTYTIELGQHSLRLTDARCYEHDVVGKAEMLQLPAVDFHAHAFPFQVTHNMFEDASEELRGLHSDR</sequence>
<name>A0A3P7ZM67_HELPZ</name>